<accession>A0A2C9U3G4</accession>
<reference evidence="1" key="1">
    <citation type="submission" date="2016-02" db="EMBL/GenBank/DDBJ databases">
        <title>WGS assembly of Manihot esculenta.</title>
        <authorList>
            <person name="Bredeson J.V."/>
            <person name="Prochnik S.E."/>
            <person name="Lyons J.B."/>
            <person name="Schmutz J."/>
            <person name="Grimwood J."/>
            <person name="Vrebalov J."/>
            <person name="Bart R.S."/>
            <person name="Amuge T."/>
            <person name="Ferguson M.E."/>
            <person name="Green R."/>
            <person name="Putnam N."/>
            <person name="Stites J."/>
            <person name="Rounsley S."/>
            <person name="Rokhsar D.S."/>
        </authorList>
    </citation>
    <scope>NUCLEOTIDE SEQUENCE [LARGE SCALE GENOMIC DNA]</scope>
    <source>
        <tissue evidence="1">Leaf</tissue>
    </source>
</reference>
<organism evidence="1">
    <name type="scientific">Manihot esculenta</name>
    <name type="common">Cassava</name>
    <name type="synonym">Jatropha manihot</name>
    <dbReference type="NCBI Taxonomy" id="3983"/>
    <lineage>
        <taxon>Eukaryota</taxon>
        <taxon>Viridiplantae</taxon>
        <taxon>Streptophyta</taxon>
        <taxon>Embryophyta</taxon>
        <taxon>Tracheophyta</taxon>
        <taxon>Spermatophyta</taxon>
        <taxon>Magnoliopsida</taxon>
        <taxon>eudicotyledons</taxon>
        <taxon>Gunneridae</taxon>
        <taxon>Pentapetalae</taxon>
        <taxon>rosids</taxon>
        <taxon>fabids</taxon>
        <taxon>Malpighiales</taxon>
        <taxon>Euphorbiaceae</taxon>
        <taxon>Crotonoideae</taxon>
        <taxon>Manihoteae</taxon>
        <taxon>Manihot</taxon>
    </lineage>
</organism>
<name>A0A2C9U3G4_MANES</name>
<dbReference type="AlphaFoldDB" id="A0A2C9U3G4"/>
<sequence>MKRLKIRTTVNSSSLYKSEHLHLIPSLVCNFRLHLKLLRTSSLGPPKSETFPFSYISPIYRPPFFSAEISFLCFSSFSVLDSNWQS</sequence>
<gene>
    <name evidence="1" type="ORF">MANES_17G007100</name>
</gene>
<proteinExistence type="predicted"/>
<evidence type="ECO:0000313" key="1">
    <source>
        <dbReference type="EMBL" id="OAY24337.1"/>
    </source>
</evidence>
<dbReference type="EMBL" id="CM004403">
    <property type="protein sequence ID" value="OAY24337.1"/>
    <property type="molecule type" value="Genomic_DNA"/>
</dbReference>
<protein>
    <submittedName>
        <fullName evidence="1">Uncharacterized protein</fullName>
    </submittedName>
</protein>